<reference evidence="2" key="1">
    <citation type="submission" date="2022-08" db="UniProtKB">
        <authorList>
            <consortium name="EnsemblMetazoa"/>
        </authorList>
    </citation>
    <scope>IDENTIFICATION</scope>
</reference>
<keyword evidence="1" id="KW-0812">Transmembrane</keyword>
<feature type="transmembrane region" description="Helical" evidence="1">
    <location>
        <begin position="21"/>
        <end position="37"/>
    </location>
</feature>
<proteinExistence type="predicted"/>
<organism evidence="2">
    <name type="scientific">Anopheles coluzzii</name>
    <name type="common">African malaria mosquito</name>
    <dbReference type="NCBI Taxonomy" id="1518534"/>
    <lineage>
        <taxon>Eukaryota</taxon>
        <taxon>Metazoa</taxon>
        <taxon>Ecdysozoa</taxon>
        <taxon>Arthropoda</taxon>
        <taxon>Hexapoda</taxon>
        <taxon>Insecta</taxon>
        <taxon>Pterygota</taxon>
        <taxon>Neoptera</taxon>
        <taxon>Endopterygota</taxon>
        <taxon>Diptera</taxon>
        <taxon>Nematocera</taxon>
        <taxon>Culicoidea</taxon>
        <taxon>Culicidae</taxon>
        <taxon>Anophelinae</taxon>
        <taxon>Anopheles</taxon>
    </lineage>
</organism>
<evidence type="ECO:0000256" key="1">
    <source>
        <dbReference type="SAM" id="Phobius"/>
    </source>
</evidence>
<accession>A0A8W7PQY6</accession>
<sequence length="117" mass="12557">MEDITDLVDQMAIGIVPDERLFLLLTVVVVQLVPGPVQQMGGDVLHGVRLLQPAPESGAGGGRTVKLLLQLLLLVLLMLLLVLLLVVHAHVGGRGPLSLVRRAGLEQQRRDIVLEPG</sequence>
<name>A0A8W7PQY6_ANOCL</name>
<feature type="transmembrane region" description="Helical" evidence="1">
    <location>
        <begin position="67"/>
        <end position="87"/>
    </location>
</feature>
<dbReference type="AlphaFoldDB" id="A0A8W7PQY6"/>
<dbReference type="Proteomes" id="UP000075882">
    <property type="component" value="Unassembled WGS sequence"/>
</dbReference>
<keyword evidence="1" id="KW-0472">Membrane</keyword>
<evidence type="ECO:0000313" key="2">
    <source>
        <dbReference type="EnsemblMetazoa" id="ACOM036146-PA.1"/>
    </source>
</evidence>
<keyword evidence="1" id="KW-1133">Transmembrane helix</keyword>
<dbReference type="EnsemblMetazoa" id="ACOM036146-RA">
    <property type="protein sequence ID" value="ACOM036146-PA.1"/>
    <property type="gene ID" value="ACOM036146"/>
</dbReference>
<protein>
    <submittedName>
        <fullName evidence="2">Uncharacterized protein</fullName>
    </submittedName>
</protein>